<keyword evidence="5 6" id="KW-0472">Membrane</keyword>
<dbReference type="NCBIfam" id="TIGR02532">
    <property type="entry name" value="IV_pilin_GFxxxE"/>
    <property type="match status" value="1"/>
</dbReference>
<evidence type="ECO:0000256" key="1">
    <source>
        <dbReference type="ARBA" id="ARBA00004167"/>
    </source>
</evidence>
<gene>
    <name evidence="7" type="ORF">SAMN03080614_1001140</name>
</gene>
<reference evidence="8" key="1">
    <citation type="submission" date="2016-10" db="EMBL/GenBank/DDBJ databases">
        <authorList>
            <person name="Varghese N."/>
            <person name="Submissions S."/>
        </authorList>
    </citation>
    <scope>NUCLEOTIDE SEQUENCE [LARGE SCALE GENOMIC DNA]</scope>
    <source>
        <strain evidence="8">DSM 13577</strain>
    </source>
</reference>
<proteinExistence type="predicted"/>
<dbReference type="InterPro" id="IPR045584">
    <property type="entry name" value="Pilin-like"/>
</dbReference>
<dbReference type="AlphaFoldDB" id="A0A1H9Y400"/>
<accession>A0A1H9Y400</accession>
<dbReference type="SUPFAM" id="SSF54523">
    <property type="entry name" value="Pili subunits"/>
    <property type="match status" value="1"/>
</dbReference>
<keyword evidence="3 6" id="KW-0812">Transmembrane</keyword>
<protein>
    <submittedName>
        <fullName evidence="7">N-terminal methylation site-containing protein</fullName>
    </submittedName>
</protein>
<evidence type="ECO:0000256" key="2">
    <source>
        <dbReference type="ARBA" id="ARBA00022481"/>
    </source>
</evidence>
<dbReference type="Gene3D" id="3.30.700.10">
    <property type="entry name" value="Glycoprotein, Type 4 Pilin"/>
    <property type="match status" value="1"/>
</dbReference>
<dbReference type="RefSeq" id="WP_091347891.1">
    <property type="nucleotide sequence ID" value="NZ_FOIF01000001.1"/>
</dbReference>
<evidence type="ECO:0000313" key="7">
    <source>
        <dbReference type="EMBL" id="SES63398.1"/>
    </source>
</evidence>
<dbReference type="PANTHER" id="PTHR30093">
    <property type="entry name" value="GENERAL SECRETION PATHWAY PROTEIN G"/>
    <property type="match status" value="1"/>
</dbReference>
<comment type="subcellular location">
    <subcellularLocation>
        <location evidence="1">Membrane</location>
        <topology evidence="1">Single-pass membrane protein</topology>
    </subcellularLocation>
</comment>
<dbReference type="PANTHER" id="PTHR30093:SF44">
    <property type="entry name" value="TYPE II SECRETION SYSTEM CORE PROTEIN G"/>
    <property type="match status" value="1"/>
</dbReference>
<keyword evidence="2" id="KW-0488">Methylation</keyword>
<evidence type="ECO:0000313" key="8">
    <source>
        <dbReference type="Proteomes" id="UP000243819"/>
    </source>
</evidence>
<dbReference type="Pfam" id="PF07963">
    <property type="entry name" value="N_methyl"/>
    <property type="match status" value="1"/>
</dbReference>
<dbReference type="InterPro" id="IPR012902">
    <property type="entry name" value="N_methyl_site"/>
</dbReference>
<sequence>MLRFFYKHLNNKKGFTLMELIIVIAIIGILALIAVPRLTGFTDRAKVRADEATAKSIENAIKLLAASENISLSEFVGKTIEFDGNDAKWGSTGAPKDRENNDIGISELEKLVELNEPQQTGKTHWEIIGLDDDGNTVTNANQAVNIKVEVRPAQ</sequence>
<keyword evidence="8" id="KW-1185">Reference proteome</keyword>
<evidence type="ECO:0000256" key="4">
    <source>
        <dbReference type="ARBA" id="ARBA00022989"/>
    </source>
</evidence>
<evidence type="ECO:0000256" key="3">
    <source>
        <dbReference type="ARBA" id="ARBA00022692"/>
    </source>
</evidence>
<feature type="transmembrane region" description="Helical" evidence="6">
    <location>
        <begin position="20"/>
        <end position="38"/>
    </location>
</feature>
<dbReference type="Proteomes" id="UP000243819">
    <property type="component" value="Unassembled WGS sequence"/>
</dbReference>
<name>A0A1H9Y400_9FIRM</name>
<keyword evidence="4 6" id="KW-1133">Transmembrane helix</keyword>
<evidence type="ECO:0000256" key="5">
    <source>
        <dbReference type="ARBA" id="ARBA00023136"/>
    </source>
</evidence>
<organism evidence="7 8">
    <name type="scientific">Anaerobranca gottschalkii DSM 13577</name>
    <dbReference type="NCBI Taxonomy" id="1120990"/>
    <lineage>
        <taxon>Bacteria</taxon>
        <taxon>Bacillati</taxon>
        <taxon>Bacillota</taxon>
        <taxon>Clostridia</taxon>
        <taxon>Eubacteriales</taxon>
        <taxon>Proteinivoracaceae</taxon>
        <taxon>Anaerobranca</taxon>
    </lineage>
</organism>
<dbReference type="STRING" id="1120990.SAMN03080614_1001140"/>
<evidence type="ECO:0000256" key="6">
    <source>
        <dbReference type="SAM" id="Phobius"/>
    </source>
</evidence>
<dbReference type="GO" id="GO:0016020">
    <property type="term" value="C:membrane"/>
    <property type="evidence" value="ECO:0007669"/>
    <property type="project" value="UniProtKB-SubCell"/>
</dbReference>
<dbReference type="EMBL" id="FOIF01000001">
    <property type="protein sequence ID" value="SES63398.1"/>
    <property type="molecule type" value="Genomic_DNA"/>
</dbReference>